<name>A0AAQ3MYK0_VIGMU</name>
<dbReference type="Proteomes" id="UP001374535">
    <property type="component" value="Chromosome 8"/>
</dbReference>
<keyword evidence="8 10" id="KW-0927">Auxin signaling pathway</keyword>
<feature type="compositionally biased region" description="Polar residues" evidence="11">
    <location>
        <begin position="150"/>
        <end position="165"/>
    </location>
</feature>
<feature type="compositionally biased region" description="Basic and acidic residues" evidence="11">
    <location>
        <begin position="18"/>
        <end position="40"/>
    </location>
</feature>
<keyword evidence="5 10" id="KW-0805">Transcription regulation</keyword>
<reference evidence="13 14" key="1">
    <citation type="journal article" date="2023" name="Life. Sci Alliance">
        <title>Evolutionary insights into 3D genome organization and epigenetic landscape of Vigna mungo.</title>
        <authorList>
            <person name="Junaid A."/>
            <person name="Singh B."/>
            <person name="Bhatia S."/>
        </authorList>
    </citation>
    <scope>NUCLEOTIDE SEQUENCE [LARGE SCALE GENOMIC DNA]</scope>
    <source>
        <strain evidence="13">Urdbean</strain>
    </source>
</reference>
<dbReference type="GO" id="GO:0009734">
    <property type="term" value="P:auxin-activated signaling pathway"/>
    <property type="evidence" value="ECO:0007669"/>
    <property type="project" value="UniProtKB-UniRule"/>
</dbReference>
<evidence type="ECO:0000256" key="4">
    <source>
        <dbReference type="ARBA" id="ARBA00022491"/>
    </source>
</evidence>
<dbReference type="InterPro" id="IPR033389">
    <property type="entry name" value="AUX/IAA_dom"/>
</dbReference>
<proteinExistence type="inferred from homology"/>
<comment type="function">
    <text evidence="9">Aux/IAA proteins are short-lived transcriptional factors that function as repressors of early auxin response genes at low auxin concentrations. Repression is thought to result from the interaction with auxin response factors (ARFs), proteins that bind to the auxin-responsive promoter element (AuxRE). Formation of heterodimers with ARF proteins may alter their ability to modulate early auxin response genes expression.</text>
</comment>
<evidence type="ECO:0000256" key="3">
    <source>
        <dbReference type="ARBA" id="ARBA00011726"/>
    </source>
</evidence>
<dbReference type="Gene3D" id="3.10.20.90">
    <property type="entry name" value="Phosphatidylinositol 3-kinase Catalytic Subunit, Chain A, domain 1"/>
    <property type="match status" value="1"/>
</dbReference>
<feature type="compositionally biased region" description="Low complexity" evidence="11">
    <location>
        <begin position="186"/>
        <end position="196"/>
    </location>
</feature>
<evidence type="ECO:0000256" key="6">
    <source>
        <dbReference type="ARBA" id="ARBA00023163"/>
    </source>
</evidence>
<feature type="region of interest" description="Disordered" evidence="11">
    <location>
        <begin position="144"/>
        <end position="210"/>
    </location>
</feature>
<keyword evidence="6 10" id="KW-0804">Transcription</keyword>
<evidence type="ECO:0000313" key="13">
    <source>
        <dbReference type="EMBL" id="WVY99442.1"/>
    </source>
</evidence>
<keyword evidence="4 10" id="KW-0678">Repressor</keyword>
<evidence type="ECO:0000259" key="12">
    <source>
        <dbReference type="PROSITE" id="PS51745"/>
    </source>
</evidence>
<feature type="compositionally biased region" description="Polar residues" evidence="11">
    <location>
        <begin position="99"/>
        <end position="110"/>
    </location>
</feature>
<evidence type="ECO:0000256" key="7">
    <source>
        <dbReference type="ARBA" id="ARBA00023242"/>
    </source>
</evidence>
<evidence type="ECO:0000256" key="11">
    <source>
        <dbReference type="SAM" id="MobiDB-lite"/>
    </source>
</evidence>
<dbReference type="PANTHER" id="PTHR31734">
    <property type="entry name" value="AUXIN-RESPONSIVE PROTEIN IAA17"/>
    <property type="match status" value="1"/>
</dbReference>
<keyword evidence="7 10" id="KW-0539">Nucleus</keyword>
<dbReference type="PROSITE" id="PS51745">
    <property type="entry name" value="PB1"/>
    <property type="match status" value="1"/>
</dbReference>
<evidence type="ECO:0000256" key="9">
    <source>
        <dbReference type="ARBA" id="ARBA00025283"/>
    </source>
</evidence>
<comment type="subcellular location">
    <subcellularLocation>
        <location evidence="1 10">Nucleus</location>
    </subcellularLocation>
</comment>
<comment type="similarity">
    <text evidence="2 10">Belongs to the Aux/IAA family.</text>
</comment>
<dbReference type="GO" id="GO:0005634">
    <property type="term" value="C:nucleus"/>
    <property type="evidence" value="ECO:0007669"/>
    <property type="project" value="UniProtKB-SubCell"/>
</dbReference>
<evidence type="ECO:0000256" key="8">
    <source>
        <dbReference type="ARBA" id="ARBA00023294"/>
    </source>
</evidence>
<dbReference type="GO" id="GO:0006355">
    <property type="term" value="P:regulation of DNA-templated transcription"/>
    <property type="evidence" value="ECO:0007669"/>
    <property type="project" value="InterPro"/>
</dbReference>
<dbReference type="PANTHER" id="PTHR31734:SF2">
    <property type="entry name" value="AUXIN-RESPONSIVE PROTEIN IAA26"/>
    <property type="match status" value="1"/>
</dbReference>
<dbReference type="InterPro" id="IPR003311">
    <property type="entry name" value="AUX_IAA"/>
</dbReference>
<accession>A0AAQ3MYK0</accession>
<dbReference type="AlphaFoldDB" id="A0AAQ3MYK0"/>
<feature type="domain" description="PB1" evidence="12">
    <location>
        <begin position="217"/>
        <end position="351"/>
    </location>
</feature>
<evidence type="ECO:0000313" key="14">
    <source>
        <dbReference type="Proteomes" id="UP001374535"/>
    </source>
</evidence>
<protein>
    <recommendedName>
        <fullName evidence="10">Auxin-induced protein</fullName>
    </recommendedName>
</protein>
<dbReference type="InterPro" id="IPR053793">
    <property type="entry name" value="PB1-like"/>
</dbReference>
<organism evidence="13 14">
    <name type="scientific">Vigna mungo</name>
    <name type="common">Black gram</name>
    <name type="synonym">Phaseolus mungo</name>
    <dbReference type="NCBI Taxonomy" id="3915"/>
    <lineage>
        <taxon>Eukaryota</taxon>
        <taxon>Viridiplantae</taxon>
        <taxon>Streptophyta</taxon>
        <taxon>Embryophyta</taxon>
        <taxon>Tracheophyta</taxon>
        <taxon>Spermatophyta</taxon>
        <taxon>Magnoliopsida</taxon>
        <taxon>eudicotyledons</taxon>
        <taxon>Gunneridae</taxon>
        <taxon>Pentapetalae</taxon>
        <taxon>rosids</taxon>
        <taxon>fabids</taxon>
        <taxon>Fabales</taxon>
        <taxon>Fabaceae</taxon>
        <taxon>Papilionoideae</taxon>
        <taxon>50 kb inversion clade</taxon>
        <taxon>NPAAA clade</taxon>
        <taxon>indigoferoid/millettioid clade</taxon>
        <taxon>Phaseoleae</taxon>
        <taxon>Vigna</taxon>
    </lineage>
</organism>
<dbReference type="Pfam" id="PF02309">
    <property type="entry name" value="AUX_IAA"/>
    <property type="match status" value="2"/>
</dbReference>
<comment type="subunit">
    <text evidence="3 10">Homodimers and heterodimers.</text>
</comment>
<evidence type="ECO:0000256" key="5">
    <source>
        <dbReference type="ARBA" id="ARBA00023015"/>
    </source>
</evidence>
<evidence type="ECO:0000256" key="2">
    <source>
        <dbReference type="ARBA" id="ARBA00006728"/>
    </source>
</evidence>
<evidence type="ECO:0000256" key="1">
    <source>
        <dbReference type="ARBA" id="ARBA00004123"/>
    </source>
</evidence>
<evidence type="ECO:0000256" key="10">
    <source>
        <dbReference type="RuleBase" id="RU004549"/>
    </source>
</evidence>
<gene>
    <name evidence="13" type="ORF">V8G54_025512</name>
</gene>
<feature type="region of interest" description="Disordered" evidence="11">
    <location>
        <begin position="1"/>
        <end position="58"/>
    </location>
</feature>
<dbReference type="EMBL" id="CP144693">
    <property type="protein sequence ID" value="WVY99442.1"/>
    <property type="molecule type" value="Genomic_DNA"/>
</dbReference>
<keyword evidence="14" id="KW-1185">Reference proteome</keyword>
<sequence>MDERSRNEVSPQLLDLIPNEREWQMNRNEGKSSEERKLELRLGPPGEDWSLGGKMKNANSEREESLLSLGCFPSSNMSHAILSPNNGFQSKASPWPNYHNKSNNKASSPFLQFPPAAPVMGKDASQNCCPKVVELQNGCGGGDSRVFSPSPANTAVSQPNTSQKRTAPAPVVGWPPIRSFRKNLASSSASKPSTESQPEQHNKVAGKKPVDNYGGKGLFVKINMDGVPIGRKVDLNAYDSYENLSSAVDELFRGLLAGNFCDNNSMLVHMRFVFPRFSTIPDCEEGSFVKLSHFVFSYCCLAQRDSSAGGVHNKQDEEKAITGLLDGSGEYTLVYEDNEGDRMLVGDVPWQ</sequence>
<feature type="region of interest" description="Disordered" evidence="11">
    <location>
        <begin position="90"/>
        <end position="110"/>
    </location>
</feature>